<evidence type="ECO:0000313" key="2">
    <source>
        <dbReference type="EMBL" id="MBC3766045.1"/>
    </source>
</evidence>
<dbReference type="PROSITE" id="PS51257">
    <property type="entry name" value="PROKAR_LIPOPROTEIN"/>
    <property type="match status" value="1"/>
</dbReference>
<evidence type="ECO:0000256" key="1">
    <source>
        <dbReference type="SAM" id="SignalP"/>
    </source>
</evidence>
<accession>A0A8J6IR73</accession>
<comment type="caution">
    <text evidence="2">The sequence shown here is derived from an EMBL/GenBank/DDBJ whole genome shotgun (WGS) entry which is preliminary data.</text>
</comment>
<proteinExistence type="predicted"/>
<feature type="signal peptide" evidence="1">
    <location>
        <begin position="1"/>
        <end position="19"/>
    </location>
</feature>
<keyword evidence="3" id="KW-1185">Reference proteome</keyword>
<reference evidence="2" key="1">
    <citation type="journal article" date="2018" name="Int. J. Syst. Evol. Microbiol.">
        <title>Neptunicella marina gen. nov., sp. nov., isolated from surface seawater.</title>
        <authorList>
            <person name="Liu X."/>
            <person name="Lai Q."/>
            <person name="Du Y."/>
            <person name="Zhang X."/>
            <person name="Liu Z."/>
            <person name="Sun F."/>
            <person name="Shao Z."/>
        </authorList>
    </citation>
    <scope>NUCLEOTIDE SEQUENCE</scope>
    <source>
        <strain evidence="2">S27-2</strain>
    </source>
</reference>
<keyword evidence="1" id="KW-0732">Signal</keyword>
<evidence type="ECO:0008006" key="4">
    <source>
        <dbReference type="Google" id="ProtNLM"/>
    </source>
</evidence>
<evidence type="ECO:0000313" key="3">
    <source>
        <dbReference type="Proteomes" id="UP000601768"/>
    </source>
</evidence>
<feature type="chain" id="PRO_5035172985" description="Lipoprotein" evidence="1">
    <location>
        <begin position="20"/>
        <end position="95"/>
    </location>
</feature>
<name>A0A8J6IR73_9ALTE</name>
<gene>
    <name evidence="2" type="ORF">H8B19_09150</name>
</gene>
<sequence>MLKQIGIASLLSLAVVACKATTPPPYEADKAPEDRENYNGAKGLVQQQKDQSYLIDKAQKDSCEKAKLDWAEAQSGQNAAAMGVAQKQIEQYCKE</sequence>
<reference evidence="2" key="2">
    <citation type="submission" date="2020-08" db="EMBL/GenBank/DDBJ databases">
        <authorList>
            <person name="Lai Q."/>
        </authorList>
    </citation>
    <scope>NUCLEOTIDE SEQUENCE</scope>
    <source>
        <strain evidence="2">S27-2</strain>
    </source>
</reference>
<dbReference type="AlphaFoldDB" id="A0A8J6IR73"/>
<dbReference type="RefSeq" id="WP_186506520.1">
    <property type="nucleotide sequence ID" value="NZ_JACNEP010000006.1"/>
</dbReference>
<organism evidence="2 3">
    <name type="scientific">Neptunicella marina</name>
    <dbReference type="NCBI Taxonomy" id="2125989"/>
    <lineage>
        <taxon>Bacteria</taxon>
        <taxon>Pseudomonadati</taxon>
        <taxon>Pseudomonadota</taxon>
        <taxon>Gammaproteobacteria</taxon>
        <taxon>Alteromonadales</taxon>
        <taxon>Alteromonadaceae</taxon>
        <taxon>Neptunicella</taxon>
    </lineage>
</organism>
<protein>
    <recommendedName>
        <fullName evidence="4">Lipoprotein</fullName>
    </recommendedName>
</protein>
<dbReference type="EMBL" id="JACNEP010000006">
    <property type="protein sequence ID" value="MBC3766045.1"/>
    <property type="molecule type" value="Genomic_DNA"/>
</dbReference>
<dbReference type="Proteomes" id="UP000601768">
    <property type="component" value="Unassembled WGS sequence"/>
</dbReference>